<accession>A0A2C6KHS5</accession>
<dbReference type="GO" id="GO:0035556">
    <property type="term" value="P:intracellular signal transduction"/>
    <property type="evidence" value="ECO:0007669"/>
    <property type="project" value="TreeGrafter"/>
</dbReference>
<dbReference type="EMBL" id="MIGC01006711">
    <property type="protein sequence ID" value="PHJ16055.1"/>
    <property type="molecule type" value="Genomic_DNA"/>
</dbReference>
<feature type="region of interest" description="Disordered" evidence="3">
    <location>
        <begin position="582"/>
        <end position="601"/>
    </location>
</feature>
<comment type="caution">
    <text evidence="5">The sequence shown here is derived from an EMBL/GenBank/DDBJ whole genome shotgun (WGS) entry which is preliminary data.</text>
</comment>
<gene>
    <name evidence="5" type="ORF">CSUI_010130</name>
</gene>
<dbReference type="GeneID" id="94433446"/>
<evidence type="ECO:0000313" key="6">
    <source>
        <dbReference type="Proteomes" id="UP000221165"/>
    </source>
</evidence>
<dbReference type="PANTHER" id="PTHR24346">
    <property type="entry name" value="MAP/MICROTUBULE AFFINITY-REGULATING KINASE"/>
    <property type="match status" value="1"/>
</dbReference>
<dbReference type="RefSeq" id="XP_067917787.1">
    <property type="nucleotide sequence ID" value="XM_068070235.1"/>
</dbReference>
<evidence type="ECO:0000256" key="3">
    <source>
        <dbReference type="SAM" id="MobiDB-lite"/>
    </source>
</evidence>
<dbReference type="Pfam" id="PF00069">
    <property type="entry name" value="Pkinase"/>
    <property type="match status" value="1"/>
</dbReference>
<dbReference type="Proteomes" id="UP000221165">
    <property type="component" value="Unassembled WGS sequence"/>
</dbReference>
<reference evidence="5 6" key="1">
    <citation type="journal article" date="2017" name="Int. J. Parasitol.">
        <title>The genome of the protozoan parasite Cystoisospora suis and a reverse vaccinology approach to identify vaccine candidates.</title>
        <authorList>
            <person name="Palmieri N."/>
            <person name="Shrestha A."/>
            <person name="Ruttkowski B."/>
            <person name="Beck T."/>
            <person name="Vogl C."/>
            <person name="Tomley F."/>
            <person name="Blake D.P."/>
            <person name="Joachim A."/>
        </authorList>
    </citation>
    <scope>NUCLEOTIDE SEQUENCE [LARGE SCALE GENOMIC DNA]</scope>
    <source>
        <strain evidence="5 6">Wien I</strain>
    </source>
</reference>
<keyword evidence="5" id="KW-0808">Transferase</keyword>
<dbReference type="GO" id="GO:0004674">
    <property type="term" value="F:protein serine/threonine kinase activity"/>
    <property type="evidence" value="ECO:0007669"/>
    <property type="project" value="TreeGrafter"/>
</dbReference>
<keyword evidence="5" id="KW-0418">Kinase</keyword>
<feature type="region of interest" description="Disordered" evidence="3">
    <location>
        <begin position="983"/>
        <end position="1013"/>
    </location>
</feature>
<keyword evidence="6" id="KW-1185">Reference proteome</keyword>
<dbReference type="InterPro" id="IPR000719">
    <property type="entry name" value="Prot_kinase_dom"/>
</dbReference>
<evidence type="ECO:0000256" key="1">
    <source>
        <dbReference type="ARBA" id="ARBA00022741"/>
    </source>
</evidence>
<name>A0A2C6KHS5_9APIC</name>
<dbReference type="OrthoDB" id="193931at2759"/>
<dbReference type="Gene3D" id="1.10.510.10">
    <property type="entry name" value="Transferase(Phosphotransferase) domain 1"/>
    <property type="match status" value="1"/>
</dbReference>
<dbReference type="SUPFAM" id="SSF56112">
    <property type="entry name" value="Protein kinase-like (PK-like)"/>
    <property type="match status" value="1"/>
</dbReference>
<feature type="compositionally biased region" description="Low complexity" evidence="3">
    <location>
        <begin position="784"/>
        <end position="805"/>
    </location>
</feature>
<evidence type="ECO:0000259" key="4">
    <source>
        <dbReference type="PROSITE" id="PS50011"/>
    </source>
</evidence>
<dbReference type="PANTHER" id="PTHR24346:SF75">
    <property type="entry name" value="AURORA KINASE"/>
    <property type="match status" value="1"/>
</dbReference>
<proteinExistence type="predicted"/>
<keyword evidence="1" id="KW-0547">Nucleotide-binding</keyword>
<dbReference type="VEuPathDB" id="ToxoDB:CSUI_010130"/>
<keyword evidence="2" id="KW-0067">ATP-binding</keyword>
<dbReference type="AlphaFoldDB" id="A0A2C6KHS5"/>
<feature type="compositionally biased region" description="Low complexity" evidence="3">
    <location>
        <begin position="670"/>
        <end position="693"/>
    </location>
</feature>
<dbReference type="GO" id="GO:0005737">
    <property type="term" value="C:cytoplasm"/>
    <property type="evidence" value="ECO:0007669"/>
    <property type="project" value="TreeGrafter"/>
</dbReference>
<feature type="compositionally biased region" description="Polar residues" evidence="3">
    <location>
        <begin position="704"/>
        <end position="719"/>
    </location>
</feature>
<evidence type="ECO:0000256" key="2">
    <source>
        <dbReference type="ARBA" id="ARBA00022840"/>
    </source>
</evidence>
<feature type="region of interest" description="Disordered" evidence="3">
    <location>
        <begin position="646"/>
        <end position="757"/>
    </location>
</feature>
<organism evidence="5 6">
    <name type="scientific">Cystoisospora suis</name>
    <dbReference type="NCBI Taxonomy" id="483139"/>
    <lineage>
        <taxon>Eukaryota</taxon>
        <taxon>Sar</taxon>
        <taxon>Alveolata</taxon>
        <taxon>Apicomplexa</taxon>
        <taxon>Conoidasida</taxon>
        <taxon>Coccidia</taxon>
        <taxon>Eucoccidiorida</taxon>
        <taxon>Eimeriorina</taxon>
        <taxon>Sarcocystidae</taxon>
        <taxon>Cystoisospora</taxon>
    </lineage>
</organism>
<dbReference type="GO" id="GO:0005524">
    <property type="term" value="F:ATP binding"/>
    <property type="evidence" value="ECO:0007669"/>
    <property type="project" value="UniProtKB-KW"/>
</dbReference>
<protein>
    <submittedName>
        <fullName evidence="5">Camk camkl protein kinase</fullName>
    </submittedName>
</protein>
<dbReference type="SMART" id="SM00220">
    <property type="entry name" value="S_TKc"/>
    <property type="match status" value="1"/>
</dbReference>
<evidence type="ECO:0000313" key="5">
    <source>
        <dbReference type="EMBL" id="PHJ16055.1"/>
    </source>
</evidence>
<dbReference type="InterPro" id="IPR011009">
    <property type="entry name" value="Kinase-like_dom_sf"/>
</dbReference>
<dbReference type="PROSITE" id="PS50011">
    <property type="entry name" value="PROTEIN_KINASE_DOM"/>
    <property type="match status" value="1"/>
</dbReference>
<dbReference type="PROSITE" id="PS00108">
    <property type="entry name" value="PROTEIN_KINASE_ST"/>
    <property type="match status" value="1"/>
</dbReference>
<feature type="compositionally biased region" description="Polar residues" evidence="3">
    <location>
        <begin position="983"/>
        <end position="997"/>
    </location>
</feature>
<feature type="domain" description="Protein kinase" evidence="4">
    <location>
        <begin position="159"/>
        <end position="475"/>
    </location>
</feature>
<dbReference type="InterPro" id="IPR008271">
    <property type="entry name" value="Ser/Thr_kinase_AS"/>
</dbReference>
<sequence>MAAASAVLRPSPALFGETGMGCVPWPQEWENELTTEGYAEHVTAAEISSNEDIIAAWQLVRRLLLAEPSVKALINFLGSKNPTTLEWQAPLDTIRKRGISKGNKMFNALHDIASKVHHRLVRQRHSLNHSNAYSSNSGPNGSTVHQNNNDVPLFVLKNYYIMEKLSTGAVGQVHFAIDKTTGKYLACKVLNKSQARGDPYLFKRLKEELQITKEVSGQRNVLACHEVYSCQDKIFVFMEFCDADLITFVRASTMLDEPSAHRFFVKIATGLLSMHQLGICHRDVKLENILLLRKQPKNETEAARRGLGGVIGSGLVSGRRPNAEEFDVRIGDFGAAVKNDPDLPVLVDTVGTLSYCAPEVIRAQNTCGYSGRPADVWSLGVVLYAMVCGTLPVNLENMSLTGAYNALMTTFSERAAVQADSGSSGETPVRWTGVRFNSRDECRLSPELKDLIRRMLEFEPRARPTLENVLSHPWVAKSGTRNVRPAYLVSRHRTFRVPLNATCAIGDTARPDVQPFRKSLIPTSSGQLAPSSIMGAAAPIARRHKQKVARLFAARGPFAMCAQDTLGAECLASALVPFGPPVTARDPSGSHGSEVPREQQPNLQSLLRDSLCLRYGASPLTCRAGHSSEGPAPSVQSREKIADTVLRTSRSPSADQVKAAQLKGSEQHARSLSSTEASSAAESRESSATTNSSHVQAVPVSGAPGSTRSYNESQSLEGRTSGGESSGVQAATQAAEGQRSPPSEPIPAESEPRLPASYVSGRGCFEFGCRPAAESLPPLDTKDAAVTTTTSSDKASSTNKTDSTSRGGCRARAQVFSLCQDDSPSSAALPHARLQAPAYPIHLVTHGESAAAGFPGPSRGQYAAFSGCRPEVQLPGCEGLPRTSIFMGTPYAQDAYTWRQSTRANSASSGSSDYKPAIAVAGNAHARRDFLHSGAAYLHHQNTGAQNAASYLQNMAIPFPGGDAQMDSLLQASLGGPSGVTGLSRTAFSPLSQNSAQGRARRADGTPDNSHIRSPVVPLPGILPPPFVASQFPGSFIACGYPHWGMALVPQSTSGNKSKTNQA</sequence>
<feature type="region of interest" description="Disordered" evidence="3">
    <location>
        <begin position="775"/>
        <end position="807"/>
    </location>
</feature>